<reference evidence="1 2" key="1">
    <citation type="submission" date="2019-01" db="EMBL/GenBank/DDBJ databases">
        <title>Draft genome sequence of heavy metal resistant Bacillus cereus NWUAB01.</title>
        <authorList>
            <person name="Babalola O."/>
            <person name="Aremu B.R."/>
            <person name="Ayangbenro A.S."/>
        </authorList>
    </citation>
    <scope>NUCLEOTIDE SEQUENCE [LARGE SCALE GENOMIC DNA]</scope>
    <source>
        <strain evidence="1 2">NWUAB01</strain>
    </source>
</reference>
<dbReference type="Proteomes" id="UP000253597">
    <property type="component" value="Unassembled WGS sequence"/>
</dbReference>
<name>A0A9X8NSU2_BACCE</name>
<proteinExistence type="predicted"/>
<evidence type="ECO:0000313" key="2">
    <source>
        <dbReference type="Proteomes" id="UP000253597"/>
    </source>
</evidence>
<dbReference type="AlphaFoldDB" id="A0A9X8NSU2"/>
<accession>A0A9X8NSU2</accession>
<gene>
    <name evidence="1" type="ORF">DR116_0029530</name>
</gene>
<comment type="caution">
    <text evidence="1">The sequence shown here is derived from an EMBL/GenBank/DDBJ whole genome shotgun (WGS) entry which is preliminary data.</text>
</comment>
<dbReference type="EMBL" id="QNGD03000023">
    <property type="protein sequence ID" value="RWQ69869.1"/>
    <property type="molecule type" value="Genomic_DNA"/>
</dbReference>
<sequence>MTNEHRYFGSVFSYVDESGEKRISAPSSSHKVISIAQSDAYKEKMELENFRIGRQADFTASNMDTLHEVYSVLTTAQCGYLMLLQCYVSYDGGTLVNVNKTAMTTNDMMIVLQLKHKRSSFYDFIKACMKYKIITEEDGVYAVNPRYHFRGVFSNRYVVKSYTAKIRRVYREVKATDIGLIYRMLPFIHYDTNALCENPSEVDPKKIRWFNRKELSEAIGINSDTLGRRLPKMTIDGSYVVARIKVGNEPERYTFNPNVFYRKGCEPDKTLQAMFNVKKG</sequence>
<evidence type="ECO:0000313" key="1">
    <source>
        <dbReference type="EMBL" id="RWQ69869.1"/>
    </source>
</evidence>
<protein>
    <submittedName>
        <fullName evidence="1">Uncharacterized protein</fullName>
    </submittedName>
</protein>
<organism evidence="1 2">
    <name type="scientific">Bacillus cereus</name>
    <dbReference type="NCBI Taxonomy" id="1396"/>
    <lineage>
        <taxon>Bacteria</taxon>
        <taxon>Bacillati</taxon>
        <taxon>Bacillota</taxon>
        <taxon>Bacilli</taxon>
        <taxon>Bacillales</taxon>
        <taxon>Bacillaceae</taxon>
        <taxon>Bacillus</taxon>
        <taxon>Bacillus cereus group</taxon>
    </lineage>
</organism>